<proteinExistence type="predicted"/>
<name>A0ABM4GFS2_DROKI</name>
<protein>
    <submittedName>
        <fullName evidence="2">Uncharacterized protein</fullName>
    </submittedName>
</protein>
<evidence type="ECO:0000313" key="1">
    <source>
        <dbReference type="Proteomes" id="UP001652661"/>
    </source>
</evidence>
<dbReference type="Proteomes" id="UP001652661">
    <property type="component" value="Chromosome 3L"/>
</dbReference>
<dbReference type="Gene3D" id="3.60.10.10">
    <property type="entry name" value="Endonuclease/exonuclease/phosphatase"/>
    <property type="match status" value="1"/>
</dbReference>
<keyword evidence="1" id="KW-1185">Reference proteome</keyword>
<reference evidence="2" key="1">
    <citation type="submission" date="2025-08" db="UniProtKB">
        <authorList>
            <consortium name="RefSeq"/>
        </authorList>
    </citation>
    <scope>IDENTIFICATION</scope>
    <source>
        <strain evidence="2">14028-0561.14</strain>
        <tissue evidence="2">Whole fly</tissue>
    </source>
</reference>
<sequence>MQLIQLKLNHCRAAQDLLMQTVREVAADVAILSEPYRASVGGEWAKDRSGKAALWLCGDRRLRMSNILVADGFVRAEVGGYCIYSCYLAPSLPLEVFSGILDDLSSEAQSHSRRRLQLLGPRMGIRLDQRQRTRGTRGVCIDGRRPP</sequence>
<dbReference type="RefSeq" id="XP_070141572.1">
    <property type="nucleotide sequence ID" value="XM_070285471.1"/>
</dbReference>
<gene>
    <name evidence="2" type="primary">LOC138928400</name>
</gene>
<dbReference type="SUPFAM" id="SSF56219">
    <property type="entry name" value="DNase I-like"/>
    <property type="match status" value="1"/>
</dbReference>
<organism evidence="1 2">
    <name type="scientific">Drosophila kikkawai</name>
    <name type="common">Fruit fly</name>
    <dbReference type="NCBI Taxonomy" id="30033"/>
    <lineage>
        <taxon>Eukaryota</taxon>
        <taxon>Metazoa</taxon>
        <taxon>Ecdysozoa</taxon>
        <taxon>Arthropoda</taxon>
        <taxon>Hexapoda</taxon>
        <taxon>Insecta</taxon>
        <taxon>Pterygota</taxon>
        <taxon>Neoptera</taxon>
        <taxon>Endopterygota</taxon>
        <taxon>Diptera</taxon>
        <taxon>Brachycera</taxon>
        <taxon>Muscomorpha</taxon>
        <taxon>Ephydroidea</taxon>
        <taxon>Drosophilidae</taxon>
        <taxon>Drosophila</taxon>
        <taxon>Sophophora</taxon>
    </lineage>
</organism>
<accession>A0ABM4GFS2</accession>
<evidence type="ECO:0000313" key="2">
    <source>
        <dbReference type="RefSeq" id="XP_070141572.1"/>
    </source>
</evidence>
<dbReference type="GeneID" id="138928400"/>
<dbReference type="InterPro" id="IPR036691">
    <property type="entry name" value="Endo/exonu/phosph_ase_sf"/>
</dbReference>